<comment type="caution">
    <text evidence="2">The sequence shown here is derived from an EMBL/GenBank/DDBJ whole genome shotgun (WGS) entry which is preliminary data.</text>
</comment>
<organism evidence="2 3">
    <name type="scientific">Marivita lacus</name>
    <dbReference type="NCBI Taxonomy" id="1323742"/>
    <lineage>
        <taxon>Bacteria</taxon>
        <taxon>Pseudomonadati</taxon>
        <taxon>Pseudomonadota</taxon>
        <taxon>Alphaproteobacteria</taxon>
        <taxon>Rhodobacterales</taxon>
        <taxon>Roseobacteraceae</taxon>
        <taxon>Marivita</taxon>
    </lineage>
</organism>
<keyword evidence="3" id="KW-1185">Reference proteome</keyword>
<gene>
    <name evidence="2" type="ORF">GCM10011363_45920</name>
</gene>
<name>A0ABQ1LM53_9RHOB</name>
<feature type="domain" description="Type II CBASS E2 protein" evidence="1">
    <location>
        <begin position="13"/>
        <end position="141"/>
    </location>
</feature>
<dbReference type="Proteomes" id="UP000645462">
    <property type="component" value="Unassembled WGS sequence"/>
</dbReference>
<dbReference type="InterPro" id="IPR058588">
    <property type="entry name" value="E2-CBASS"/>
</dbReference>
<evidence type="ECO:0000313" key="2">
    <source>
        <dbReference type="EMBL" id="GGC24216.1"/>
    </source>
</evidence>
<protein>
    <recommendedName>
        <fullName evidence="1">Type II CBASS E2 protein domain-containing protein</fullName>
    </recommendedName>
</protein>
<sequence>MRASARPKSREAQAERMREVWPGLKPLTVFSDGLIAWIGPIRGFQMSYKVSVVWNPTKTIPPLVFVRQPTIAPRPGIGWIDIPHLLYDPESPKDSALCLFDPEQNEWRRSMWISDTIVPWASEWLHHYELWHFDGVWRGANAPGPISIGAGLYRPEKELQNVQRT</sequence>
<accession>A0ABQ1LM53</accession>
<evidence type="ECO:0000313" key="3">
    <source>
        <dbReference type="Proteomes" id="UP000645462"/>
    </source>
</evidence>
<proteinExistence type="predicted"/>
<reference evidence="3" key="1">
    <citation type="journal article" date="2019" name="Int. J. Syst. Evol. Microbiol.">
        <title>The Global Catalogue of Microorganisms (GCM) 10K type strain sequencing project: providing services to taxonomists for standard genome sequencing and annotation.</title>
        <authorList>
            <consortium name="The Broad Institute Genomics Platform"/>
            <consortium name="The Broad Institute Genome Sequencing Center for Infectious Disease"/>
            <person name="Wu L."/>
            <person name="Ma J."/>
        </authorList>
    </citation>
    <scope>NUCLEOTIDE SEQUENCE [LARGE SCALE GENOMIC DNA]</scope>
    <source>
        <strain evidence="3">CGMCC 1.12478</strain>
    </source>
</reference>
<dbReference type="EMBL" id="BMFC01000034">
    <property type="protein sequence ID" value="GGC24216.1"/>
    <property type="molecule type" value="Genomic_DNA"/>
</dbReference>
<evidence type="ECO:0000259" key="1">
    <source>
        <dbReference type="Pfam" id="PF26395"/>
    </source>
</evidence>
<dbReference type="Pfam" id="PF26395">
    <property type="entry name" value="E2-CBASS"/>
    <property type="match status" value="1"/>
</dbReference>